<organism evidence="1 2">
    <name type="scientific">Pseudomonas syringae pv. spinaceae</name>
    <dbReference type="NCBI Taxonomy" id="264459"/>
    <lineage>
        <taxon>Bacteria</taxon>
        <taxon>Pseudomonadati</taxon>
        <taxon>Pseudomonadota</taxon>
        <taxon>Gammaproteobacteria</taxon>
        <taxon>Pseudomonadales</taxon>
        <taxon>Pseudomonadaceae</taxon>
        <taxon>Pseudomonas</taxon>
        <taxon>Pseudomonas syringae</taxon>
    </lineage>
</organism>
<evidence type="ECO:0000313" key="1">
    <source>
        <dbReference type="EMBL" id="KPY86440.1"/>
    </source>
</evidence>
<comment type="caution">
    <text evidence="1">The sequence shown here is derived from an EMBL/GenBank/DDBJ whole genome shotgun (WGS) entry which is preliminary data.</text>
</comment>
<sequence length="294" mass="29987">MADGIADDAVAIGAVFVALGHAVGRVVAAGDQVATDQVVTAVEVLAGDTSGVVIGLNDDLRHRCAEGVVAQRVIKDIHRGTAINAHARAAVVVNVQAADRYLTGQLDQHAFGTVAINRAAGDGDVGGGGNVFAAALHHDAGAAIAVGDVVAQDEVVGAGHHVEAVTIVVIRDIVLEHAVAQVIGHEAIQAVAVGHAVLDHHVDGLLVRVEPVARAILDFDAVQGDVRVLAVRARNVPVEPAVHFAGGGVPITVQREVVHAEVVGFFAVGRADDAGDLGVRAVRELDDRLAHAGT</sequence>
<proteinExistence type="predicted"/>
<accession>A0A0N8T3S9</accession>
<dbReference type="AlphaFoldDB" id="A0A0N8T3S9"/>
<gene>
    <name evidence="1" type="ORF">ALO94_00281</name>
</gene>
<protein>
    <submittedName>
        <fullName evidence="1">Uncharacterized protein</fullName>
    </submittedName>
</protein>
<evidence type="ECO:0000313" key="2">
    <source>
        <dbReference type="Proteomes" id="UP000050384"/>
    </source>
</evidence>
<dbReference type="Proteomes" id="UP000050384">
    <property type="component" value="Unassembled WGS sequence"/>
</dbReference>
<dbReference type="EMBL" id="LJRI01000862">
    <property type="protein sequence ID" value="KPY86440.1"/>
    <property type="molecule type" value="Genomic_DNA"/>
</dbReference>
<reference evidence="1 2" key="1">
    <citation type="submission" date="2015-09" db="EMBL/GenBank/DDBJ databases">
        <title>Genome announcement of multiple Pseudomonas syringae strains.</title>
        <authorList>
            <person name="Thakur S."/>
            <person name="Wang P.W."/>
            <person name="Gong Y."/>
            <person name="Weir B.S."/>
            <person name="Guttman D.S."/>
        </authorList>
    </citation>
    <scope>NUCLEOTIDE SEQUENCE [LARGE SCALE GENOMIC DNA]</scope>
    <source>
        <strain evidence="1 2">ICMP16929</strain>
    </source>
</reference>
<name>A0A0N8T3S9_PSESX</name>